<accession>A0ACC1MG57</accession>
<protein>
    <submittedName>
        <fullName evidence="1">Uncharacterized protein</fullName>
    </submittedName>
</protein>
<gene>
    <name evidence="1" type="ORF">NQ176_g10525</name>
</gene>
<keyword evidence="2" id="KW-1185">Reference proteome</keyword>
<comment type="caution">
    <text evidence="1">The sequence shown here is derived from an EMBL/GenBank/DDBJ whole genome shotgun (WGS) entry which is preliminary data.</text>
</comment>
<evidence type="ECO:0000313" key="1">
    <source>
        <dbReference type="EMBL" id="KAJ2965626.1"/>
    </source>
</evidence>
<dbReference type="EMBL" id="JANJQO010002912">
    <property type="protein sequence ID" value="KAJ2965626.1"/>
    <property type="molecule type" value="Genomic_DNA"/>
</dbReference>
<dbReference type="Proteomes" id="UP001143910">
    <property type="component" value="Unassembled WGS sequence"/>
</dbReference>
<proteinExistence type="predicted"/>
<sequence length="798" mass="87912">MAYGPVGCGKSTFIKALLGEVLLNSGSITVTSLSVAYAAQQHFLINATIRVNIIGDKPYDHVLYQKIIFICDLDIDFQQLANGDQTIVGNTGNNLSGGQKQRISLARALYFEADVTILDDPFSSLDEETSNVVRTRLLSDGHAIADGRSLIMTTSMKQHLVDAHAVLRISDSGYIKQVQLEEIDTGRQDLSLRTQPQYTSKMEPMGSGSLQELPTVPASSTKDANDDEQPYAPKGDWSLYGYYLSPAGPLRIIFFLVADAISSLAEQLPTIFVRIWLGRDPGNHRYYIGFALLCIFYPISTVFASIVFFYTVDARAASSLHRRLSEATFGATFEFLMSEDAGSVVNRFSQDMTMATQRLAALVLPTVFRCTSVIVQVGVISAGATYAAPIIPLFIALAVVVQQYYLRTSRQLRIQELDSSKNLVRHTTETAAGIQHIRAFRWQEDVIQKFHNILSLTQRPVYFLYCVQQWLQGVMRFSTAFAAIAIVSVAVNYPSTASGPSMGLALLSLINFSRNLSDFILSSVTLETSFGAVSRIRSYADSTPTEYHPGAMPASPTWPSLGRVELRNVSAMYRPRNAAPFYPTSNLSVIVQPGETLGLVGRTGSGKSTVLLTMLNLLEYSGSIYIDNCEIRSVPAEELRARITTITQHGIHLRGSVSFNLDPFDASCRPPGYTMTPFMQETVLRRVGLWDIICSRGDLTTSMKDMKLSHGQKQLLQIARAILHKKATDSKLLLMDEGTASLDEGTEWRINRLLDEEFCSCTKIVISHRTSTLEGADAVMTLKDGQATVARYIAVTGS</sequence>
<name>A0ACC1MG57_9HYPO</name>
<reference evidence="1" key="1">
    <citation type="submission" date="2022-08" db="EMBL/GenBank/DDBJ databases">
        <title>Genome Sequence of Lecanicillium fungicola.</title>
        <authorList>
            <person name="Buettner E."/>
        </authorList>
    </citation>
    <scope>NUCLEOTIDE SEQUENCE</scope>
    <source>
        <strain evidence="1">Babe33</strain>
    </source>
</reference>
<organism evidence="1 2">
    <name type="scientific">Zarea fungicola</name>
    <dbReference type="NCBI Taxonomy" id="93591"/>
    <lineage>
        <taxon>Eukaryota</taxon>
        <taxon>Fungi</taxon>
        <taxon>Dikarya</taxon>
        <taxon>Ascomycota</taxon>
        <taxon>Pezizomycotina</taxon>
        <taxon>Sordariomycetes</taxon>
        <taxon>Hypocreomycetidae</taxon>
        <taxon>Hypocreales</taxon>
        <taxon>Cordycipitaceae</taxon>
        <taxon>Zarea</taxon>
    </lineage>
</organism>
<evidence type="ECO:0000313" key="2">
    <source>
        <dbReference type="Proteomes" id="UP001143910"/>
    </source>
</evidence>